<sequence>MDSLKKTIISLGIYLISGVLLSAVPEDKELLDTVWHKLLLQEEAFVVGRLVWRQEMLATNNPRMMSVGPEGGSTSFENEFYFSDEGFYLKRSFSANDVEHVTHYYRDSLEQILFQEPHTLRIGLSVVAEQDSYPVIDARVVAASGREWMSEVSMDDVSEIIEMAGGDIQIKAESDELVYNIILDPEIGYLAKSWEATNKENGNKKIISNNYNYLEGLTEGIHFPSKVTYRFQNGDVFTEISYNIDSIDFGVQLDEAEVRSRLLHVLANVYDTRIPDEPRSYNAQWPDFPVPSYNEFLELCSSRRVWDEFRWERRHLSGKIAK</sequence>
<dbReference type="Proteomes" id="UP000642829">
    <property type="component" value="Unassembled WGS sequence"/>
</dbReference>
<proteinExistence type="predicted"/>
<dbReference type="AlphaFoldDB" id="A0A8J3GBI9"/>
<protein>
    <submittedName>
        <fullName evidence="2">Uncharacterized protein</fullName>
    </submittedName>
</protein>
<keyword evidence="1" id="KW-1133">Transmembrane helix</keyword>
<evidence type="ECO:0000313" key="2">
    <source>
        <dbReference type="EMBL" id="GHB91180.1"/>
    </source>
</evidence>
<accession>A0A8J3GBI9</accession>
<name>A0A8J3GBI9_9BACT</name>
<reference evidence="2" key="1">
    <citation type="journal article" date="2014" name="Int. J. Syst. Evol. Microbiol.">
        <title>Complete genome sequence of Corynebacterium casei LMG S-19264T (=DSM 44701T), isolated from a smear-ripened cheese.</title>
        <authorList>
            <consortium name="US DOE Joint Genome Institute (JGI-PGF)"/>
            <person name="Walter F."/>
            <person name="Albersmeier A."/>
            <person name="Kalinowski J."/>
            <person name="Ruckert C."/>
        </authorList>
    </citation>
    <scope>NUCLEOTIDE SEQUENCE</scope>
    <source>
        <strain evidence="2">KCTC 12870</strain>
    </source>
</reference>
<dbReference type="EMBL" id="BMXG01000001">
    <property type="protein sequence ID" value="GHB91180.1"/>
    <property type="molecule type" value="Genomic_DNA"/>
</dbReference>
<gene>
    <name evidence="2" type="ORF">GCM10007047_02690</name>
</gene>
<reference evidence="2" key="2">
    <citation type="submission" date="2020-09" db="EMBL/GenBank/DDBJ databases">
        <authorList>
            <person name="Sun Q."/>
            <person name="Kim S."/>
        </authorList>
    </citation>
    <scope>NUCLEOTIDE SEQUENCE</scope>
    <source>
        <strain evidence="2">KCTC 12870</strain>
    </source>
</reference>
<dbReference type="RefSeq" id="WP_189511065.1">
    <property type="nucleotide sequence ID" value="NZ_BMXG01000001.1"/>
</dbReference>
<evidence type="ECO:0000313" key="3">
    <source>
        <dbReference type="Proteomes" id="UP000642829"/>
    </source>
</evidence>
<keyword evidence="1" id="KW-0812">Transmembrane</keyword>
<keyword evidence="3" id="KW-1185">Reference proteome</keyword>
<feature type="transmembrane region" description="Helical" evidence="1">
    <location>
        <begin position="7"/>
        <end position="24"/>
    </location>
</feature>
<keyword evidence="1" id="KW-0472">Membrane</keyword>
<evidence type="ECO:0000256" key="1">
    <source>
        <dbReference type="SAM" id="Phobius"/>
    </source>
</evidence>
<organism evidence="2 3">
    <name type="scientific">Cerasicoccus arenae</name>
    <dbReference type="NCBI Taxonomy" id="424488"/>
    <lineage>
        <taxon>Bacteria</taxon>
        <taxon>Pseudomonadati</taxon>
        <taxon>Verrucomicrobiota</taxon>
        <taxon>Opitutia</taxon>
        <taxon>Puniceicoccales</taxon>
        <taxon>Cerasicoccaceae</taxon>
        <taxon>Cerasicoccus</taxon>
    </lineage>
</organism>
<comment type="caution">
    <text evidence="2">The sequence shown here is derived from an EMBL/GenBank/DDBJ whole genome shotgun (WGS) entry which is preliminary data.</text>
</comment>